<evidence type="ECO:0000256" key="3">
    <source>
        <dbReference type="ARBA" id="ARBA00023136"/>
    </source>
</evidence>
<dbReference type="EMBL" id="HBIJ01015027">
    <property type="protein sequence ID" value="CAE0369289.1"/>
    <property type="molecule type" value="Transcribed_RNA"/>
</dbReference>
<dbReference type="InterPro" id="IPR018108">
    <property type="entry name" value="MCP_transmembrane"/>
</dbReference>
<dbReference type="PANTHER" id="PTHR47567">
    <property type="entry name" value="MITOCHONDRIAL SUBSTRATE/SOLUTE CARRIER"/>
    <property type="match status" value="1"/>
</dbReference>
<evidence type="ECO:0000256" key="4">
    <source>
        <dbReference type="SAM" id="Phobius"/>
    </source>
</evidence>
<dbReference type="Pfam" id="PF00153">
    <property type="entry name" value="Mito_carr"/>
    <property type="match status" value="1"/>
</dbReference>
<evidence type="ECO:0008006" key="6">
    <source>
        <dbReference type="Google" id="ProtNLM"/>
    </source>
</evidence>
<dbReference type="SUPFAM" id="SSF103506">
    <property type="entry name" value="Mitochondrial carrier"/>
    <property type="match status" value="1"/>
</dbReference>
<sequence>MSVRGLPSRPLLDEEMKKPVVYTTTTLYAVDEGPPDLMVVLKKAASRALPSGAAGGVAMGLNILCLMWLRTTVNYQYRYGTGTLSAIGALYKDGGGGLKGIARFYRGLVPALMQGPLSRFGDTAANTGTLVILDSYAQTKDLPAPVKTAFCSFSAASWRLFLMPIDTWKTTMQTEGAKGLALLMKKIGEKGPIVLYNGGYGAVVANMVGYYPWFATYNTLEEKIPKTHADGTPFSPVVKLARRALLGFCASAVSDTTSNSIRVVKVYKQTHSDPSITYIGAAKEVIAKDGVLGLLGRGLGTKLIANGIQGAMFSILWKSIEPLLFPKK</sequence>
<evidence type="ECO:0000313" key="5">
    <source>
        <dbReference type="EMBL" id="CAE0369289.1"/>
    </source>
</evidence>
<keyword evidence="2 4" id="KW-0812">Transmembrane</keyword>
<comment type="subcellular location">
    <subcellularLocation>
        <location evidence="1">Membrane</location>
        <topology evidence="1">Multi-pass membrane protein</topology>
    </subcellularLocation>
</comment>
<feature type="transmembrane region" description="Helical" evidence="4">
    <location>
        <begin position="48"/>
        <end position="69"/>
    </location>
</feature>
<organism evidence="5">
    <name type="scientific">Aureoumbra lagunensis</name>
    <dbReference type="NCBI Taxonomy" id="44058"/>
    <lineage>
        <taxon>Eukaryota</taxon>
        <taxon>Sar</taxon>
        <taxon>Stramenopiles</taxon>
        <taxon>Ochrophyta</taxon>
        <taxon>Pelagophyceae</taxon>
        <taxon>Pelagomonadales</taxon>
        <taxon>Aureoumbra</taxon>
    </lineage>
</organism>
<dbReference type="PANTHER" id="PTHR47567:SF1">
    <property type="entry name" value="NAD-DEPENDENT EPIMERASE_DEHYDRATASE DOMAIN-CONTAINING PROTEIN"/>
    <property type="match status" value="1"/>
</dbReference>
<keyword evidence="3 4" id="KW-0472">Membrane</keyword>
<dbReference type="GO" id="GO:0016020">
    <property type="term" value="C:membrane"/>
    <property type="evidence" value="ECO:0007669"/>
    <property type="project" value="UniProtKB-SubCell"/>
</dbReference>
<evidence type="ECO:0000256" key="1">
    <source>
        <dbReference type="ARBA" id="ARBA00004141"/>
    </source>
</evidence>
<proteinExistence type="predicted"/>
<evidence type="ECO:0000256" key="2">
    <source>
        <dbReference type="ARBA" id="ARBA00022692"/>
    </source>
</evidence>
<reference evidence="5" key="1">
    <citation type="submission" date="2021-01" db="EMBL/GenBank/DDBJ databases">
        <authorList>
            <person name="Corre E."/>
            <person name="Pelletier E."/>
            <person name="Niang G."/>
            <person name="Scheremetjew M."/>
            <person name="Finn R."/>
            <person name="Kale V."/>
            <person name="Holt S."/>
            <person name="Cochrane G."/>
            <person name="Meng A."/>
            <person name="Brown T."/>
            <person name="Cohen L."/>
        </authorList>
    </citation>
    <scope>NUCLEOTIDE SEQUENCE</scope>
    <source>
        <strain evidence="5">CCMP1510</strain>
    </source>
</reference>
<name>A0A7S3JYU9_9STRA</name>
<protein>
    <recommendedName>
        <fullName evidence="6">Mitochondrial carrier protein</fullName>
    </recommendedName>
</protein>
<dbReference type="AlphaFoldDB" id="A0A7S3JYU9"/>
<dbReference type="Gene3D" id="1.50.40.10">
    <property type="entry name" value="Mitochondrial carrier domain"/>
    <property type="match status" value="1"/>
</dbReference>
<gene>
    <name evidence="5" type="ORF">ALAG00032_LOCUS10052</name>
</gene>
<keyword evidence="4" id="KW-1133">Transmembrane helix</keyword>
<dbReference type="InterPro" id="IPR023395">
    <property type="entry name" value="MCP_dom_sf"/>
</dbReference>
<accession>A0A7S3JYU9</accession>